<feature type="domain" description="ABC3 transporter permease C-terminal" evidence="9">
    <location>
        <begin position="338"/>
        <end position="485"/>
    </location>
</feature>
<evidence type="ECO:0000256" key="8">
    <source>
        <dbReference type="SAM" id="Phobius"/>
    </source>
</evidence>
<feature type="transmembrane region" description="Helical" evidence="8">
    <location>
        <begin position="455"/>
        <end position="477"/>
    </location>
</feature>
<evidence type="ECO:0000313" key="12">
    <source>
        <dbReference type="Proteomes" id="UP000541033"/>
    </source>
</evidence>
<feature type="transmembrane region" description="Helical" evidence="8">
    <location>
        <begin position="334"/>
        <end position="355"/>
    </location>
</feature>
<name>A0A7X5R1U3_9MICO</name>
<dbReference type="PANTHER" id="PTHR30572">
    <property type="entry name" value="MEMBRANE COMPONENT OF TRANSPORTER-RELATED"/>
    <property type="match status" value="1"/>
</dbReference>
<evidence type="ECO:0000256" key="3">
    <source>
        <dbReference type="ARBA" id="ARBA00022692"/>
    </source>
</evidence>
<dbReference type="InterPro" id="IPR025857">
    <property type="entry name" value="MacB_PCD"/>
</dbReference>
<evidence type="ECO:0000256" key="5">
    <source>
        <dbReference type="ARBA" id="ARBA00023136"/>
    </source>
</evidence>
<keyword evidence="3 8" id="KW-0812">Transmembrane</keyword>
<dbReference type="GO" id="GO:0022857">
    <property type="term" value="F:transmembrane transporter activity"/>
    <property type="evidence" value="ECO:0007669"/>
    <property type="project" value="TreeGrafter"/>
</dbReference>
<dbReference type="Pfam" id="PF12704">
    <property type="entry name" value="MacB_PCD"/>
    <property type="match status" value="1"/>
</dbReference>
<comment type="caution">
    <text evidence="11">The sequence shown here is derived from an EMBL/GenBank/DDBJ whole genome shotgun (WGS) entry which is preliminary data.</text>
</comment>
<dbReference type="GO" id="GO:0005886">
    <property type="term" value="C:plasma membrane"/>
    <property type="evidence" value="ECO:0007669"/>
    <property type="project" value="UniProtKB-SubCell"/>
</dbReference>
<evidence type="ECO:0000313" key="11">
    <source>
        <dbReference type="EMBL" id="NIH54123.1"/>
    </source>
</evidence>
<feature type="domain" description="MacB-like periplasmic core" evidence="10">
    <location>
        <begin position="17"/>
        <end position="303"/>
    </location>
</feature>
<evidence type="ECO:0000259" key="10">
    <source>
        <dbReference type="Pfam" id="PF12704"/>
    </source>
</evidence>
<proteinExistence type="inferred from homology"/>
<dbReference type="Pfam" id="PF02687">
    <property type="entry name" value="FtsX"/>
    <property type="match status" value="1"/>
</dbReference>
<evidence type="ECO:0000256" key="6">
    <source>
        <dbReference type="ARBA" id="ARBA00038076"/>
    </source>
</evidence>
<evidence type="ECO:0000256" key="2">
    <source>
        <dbReference type="ARBA" id="ARBA00022475"/>
    </source>
</evidence>
<keyword evidence="5 8" id="KW-0472">Membrane</keyword>
<keyword evidence="2" id="KW-1003">Cell membrane</keyword>
<evidence type="ECO:0000256" key="4">
    <source>
        <dbReference type="ARBA" id="ARBA00022989"/>
    </source>
</evidence>
<keyword evidence="11" id="KW-0449">Lipoprotein</keyword>
<evidence type="ECO:0000256" key="7">
    <source>
        <dbReference type="SAM" id="MobiDB-lite"/>
    </source>
</evidence>
<feature type="compositionally biased region" description="Polar residues" evidence="7">
    <location>
        <begin position="149"/>
        <end position="158"/>
    </location>
</feature>
<dbReference type="InterPro" id="IPR050250">
    <property type="entry name" value="Macrolide_Exporter_MacB"/>
</dbReference>
<dbReference type="AlphaFoldDB" id="A0A7X5R1U3"/>
<dbReference type="InterPro" id="IPR003838">
    <property type="entry name" value="ABC3_permease_C"/>
</dbReference>
<gene>
    <name evidence="11" type="ORF">FHX76_002019</name>
</gene>
<dbReference type="PANTHER" id="PTHR30572:SF4">
    <property type="entry name" value="ABC TRANSPORTER PERMEASE YTRF"/>
    <property type="match status" value="1"/>
</dbReference>
<organism evidence="11 12">
    <name type="scientific">Lysinibacter cavernae</name>
    <dbReference type="NCBI Taxonomy" id="1640652"/>
    <lineage>
        <taxon>Bacteria</taxon>
        <taxon>Bacillati</taxon>
        <taxon>Actinomycetota</taxon>
        <taxon>Actinomycetes</taxon>
        <taxon>Micrococcales</taxon>
        <taxon>Microbacteriaceae</taxon>
        <taxon>Lysinibacter</taxon>
    </lineage>
</organism>
<evidence type="ECO:0000256" key="1">
    <source>
        <dbReference type="ARBA" id="ARBA00004651"/>
    </source>
</evidence>
<protein>
    <submittedName>
        <fullName evidence="11">ABC-type lipoprotein release transport system permease subunit</fullName>
    </submittedName>
</protein>
<sequence length="495" mass="49686">MYFRYLRRELAGRRKQSFIVAAGMALAVALVIIVNSVSSGMSNAQASVLQGIYGVGTDITVSQTPTAPGEGEDGERGGGPQMFNFGAEDGATTDGTTTVNQSRLEAERGTSTMDAAALASIAEVENVSAATGTLSLTNTTFDGELPDMSQMQQNSEDNTGGDMQGTRPQGGPDGSGGSAFSVDAFTVLGLDPSSTDIGPATALEVTDGRMLSADDNGKDVVVLDSGYATTEELSVGDTNDIAGTSFEIVGVVTSTTGSDSASNTYIPLDTAQTLSGLDDQISSVSVQASSSTAISQVKADIEAALPETTVNTQADLASTVSGSLASASSMLSTLGFWLAVLVLGAAFLISALFTISNVTRRTREFGTLKAIGWSNGRIVKQVAGESTVQAGIGAIAGVVVAVLGVVIINLIGPTLSATTASTTGPEGMSGGPGGGMGGVMDAASSAIDLTLQAPLSVTIIVVAIALALLGGVISGAAGGWRAAKLRPAEALRSMA</sequence>
<keyword evidence="12" id="KW-1185">Reference proteome</keyword>
<keyword evidence="4 8" id="KW-1133">Transmembrane helix</keyword>
<reference evidence="11 12" key="1">
    <citation type="submission" date="2020-02" db="EMBL/GenBank/DDBJ databases">
        <title>Sequencing the genomes of 1000 actinobacteria strains.</title>
        <authorList>
            <person name="Klenk H.-P."/>
        </authorList>
    </citation>
    <scope>NUCLEOTIDE SEQUENCE [LARGE SCALE GENOMIC DNA]</scope>
    <source>
        <strain evidence="11 12">DSM 27960</strain>
    </source>
</reference>
<dbReference type="EMBL" id="JAAMOX010000002">
    <property type="protein sequence ID" value="NIH54123.1"/>
    <property type="molecule type" value="Genomic_DNA"/>
</dbReference>
<feature type="transmembrane region" description="Helical" evidence="8">
    <location>
        <begin position="390"/>
        <end position="411"/>
    </location>
</feature>
<feature type="compositionally biased region" description="Low complexity" evidence="7">
    <location>
        <begin position="86"/>
        <end position="97"/>
    </location>
</feature>
<accession>A0A7X5R1U3</accession>
<dbReference type="RefSeq" id="WP_167150540.1">
    <property type="nucleotide sequence ID" value="NZ_JAAMOX010000002.1"/>
</dbReference>
<feature type="region of interest" description="Disordered" evidence="7">
    <location>
        <begin position="138"/>
        <end position="178"/>
    </location>
</feature>
<comment type="subcellular location">
    <subcellularLocation>
        <location evidence="1">Cell membrane</location>
        <topology evidence="1">Multi-pass membrane protein</topology>
    </subcellularLocation>
</comment>
<feature type="region of interest" description="Disordered" evidence="7">
    <location>
        <begin position="64"/>
        <end position="97"/>
    </location>
</feature>
<dbReference type="Proteomes" id="UP000541033">
    <property type="component" value="Unassembled WGS sequence"/>
</dbReference>
<comment type="similarity">
    <text evidence="6">Belongs to the ABC-4 integral membrane protein family.</text>
</comment>
<evidence type="ECO:0000259" key="9">
    <source>
        <dbReference type="Pfam" id="PF02687"/>
    </source>
</evidence>